<sequence>MASTRQLSRSRLWHTAAHTALITYILVQRANDSSYGKPKFPVSWSQTGCSCNADYDSLTVTAEGATSTGRYTINTNQTSTYDTS</sequence>
<reference evidence="2" key="1">
    <citation type="submission" date="2014-09" db="EMBL/GenBank/DDBJ databases">
        <authorList>
            <person name="Sharma Rahul"/>
            <person name="Thines Marco"/>
        </authorList>
    </citation>
    <scope>NUCLEOTIDE SEQUENCE [LARGE SCALE GENOMIC DNA]</scope>
</reference>
<proteinExistence type="predicted"/>
<evidence type="ECO:0000313" key="2">
    <source>
        <dbReference type="Proteomes" id="UP000054928"/>
    </source>
</evidence>
<dbReference type="GeneID" id="36395923"/>
<dbReference type="AlphaFoldDB" id="A0A0P1ATM8"/>
<evidence type="ECO:0000313" key="1">
    <source>
        <dbReference type="EMBL" id="CEG44509.1"/>
    </source>
</evidence>
<dbReference type="RefSeq" id="XP_024580878.1">
    <property type="nucleotide sequence ID" value="XM_024730619.1"/>
</dbReference>
<dbReference type="EMBL" id="CCYD01001204">
    <property type="protein sequence ID" value="CEG44509.1"/>
    <property type="molecule type" value="Genomic_DNA"/>
</dbReference>
<protein>
    <submittedName>
        <fullName evidence="1">Uncharacterized protein</fullName>
    </submittedName>
</protein>
<organism evidence="1 2">
    <name type="scientific">Plasmopara halstedii</name>
    <name type="common">Downy mildew of sunflower</name>
    <dbReference type="NCBI Taxonomy" id="4781"/>
    <lineage>
        <taxon>Eukaryota</taxon>
        <taxon>Sar</taxon>
        <taxon>Stramenopiles</taxon>
        <taxon>Oomycota</taxon>
        <taxon>Peronosporomycetes</taxon>
        <taxon>Peronosporales</taxon>
        <taxon>Peronosporaceae</taxon>
        <taxon>Plasmopara</taxon>
    </lineage>
</organism>
<keyword evidence="2" id="KW-1185">Reference proteome</keyword>
<dbReference type="Proteomes" id="UP000054928">
    <property type="component" value="Unassembled WGS sequence"/>
</dbReference>
<accession>A0A0P1ATM8</accession>
<name>A0A0P1ATM8_PLAHL</name>